<dbReference type="Proteomes" id="UP001159405">
    <property type="component" value="Unassembled WGS sequence"/>
</dbReference>
<keyword evidence="1" id="KW-0812">Transmembrane</keyword>
<feature type="transmembrane region" description="Helical" evidence="1">
    <location>
        <begin position="9"/>
        <end position="29"/>
    </location>
</feature>
<keyword evidence="1" id="KW-0472">Membrane</keyword>
<evidence type="ECO:0000313" key="2">
    <source>
        <dbReference type="EMBL" id="CAH3042299.1"/>
    </source>
</evidence>
<dbReference type="EMBL" id="CALNXK010000010">
    <property type="protein sequence ID" value="CAH3042299.1"/>
    <property type="molecule type" value="Genomic_DNA"/>
</dbReference>
<proteinExistence type="predicted"/>
<feature type="transmembrane region" description="Helical" evidence="1">
    <location>
        <begin position="69"/>
        <end position="88"/>
    </location>
</feature>
<keyword evidence="3" id="KW-1185">Reference proteome</keyword>
<organism evidence="2 3">
    <name type="scientific">Porites lobata</name>
    <dbReference type="NCBI Taxonomy" id="104759"/>
    <lineage>
        <taxon>Eukaryota</taxon>
        <taxon>Metazoa</taxon>
        <taxon>Cnidaria</taxon>
        <taxon>Anthozoa</taxon>
        <taxon>Hexacorallia</taxon>
        <taxon>Scleractinia</taxon>
        <taxon>Fungiina</taxon>
        <taxon>Poritidae</taxon>
        <taxon>Porites</taxon>
    </lineage>
</organism>
<protein>
    <submittedName>
        <fullName evidence="2">Uncharacterized protein</fullName>
    </submittedName>
</protein>
<reference evidence="2 3" key="1">
    <citation type="submission" date="2022-05" db="EMBL/GenBank/DDBJ databases">
        <authorList>
            <consortium name="Genoscope - CEA"/>
            <person name="William W."/>
        </authorList>
    </citation>
    <scope>NUCLEOTIDE SEQUENCE [LARGE SCALE GENOMIC DNA]</scope>
</reference>
<accession>A0ABN8N5M7</accession>
<gene>
    <name evidence="2" type="ORF">PLOB_00000862</name>
</gene>
<sequence length="113" mass="12934">MAFSSGKKVHLLVSILAAITLIIFSHSGILHLKLKMKSVHCIPKTELNEQATPFQNEVEGFVKVQARHVVFYCKVAACGFLCLLYQTLTSDRWLKKLVFSKALDLNYYRTFRK</sequence>
<comment type="caution">
    <text evidence="2">The sequence shown here is derived from an EMBL/GenBank/DDBJ whole genome shotgun (WGS) entry which is preliminary data.</text>
</comment>
<name>A0ABN8N5M7_9CNID</name>
<keyword evidence="1" id="KW-1133">Transmembrane helix</keyword>
<evidence type="ECO:0000313" key="3">
    <source>
        <dbReference type="Proteomes" id="UP001159405"/>
    </source>
</evidence>
<evidence type="ECO:0000256" key="1">
    <source>
        <dbReference type="SAM" id="Phobius"/>
    </source>
</evidence>